<keyword evidence="1" id="KW-0812">Transmembrane</keyword>
<reference evidence="3 4" key="1">
    <citation type="journal article" date="2019" name="Nat. Ecol. Evol.">
        <title>Megaphylogeny resolves global patterns of mushroom evolution.</title>
        <authorList>
            <person name="Varga T."/>
            <person name="Krizsan K."/>
            <person name="Foldi C."/>
            <person name="Dima B."/>
            <person name="Sanchez-Garcia M."/>
            <person name="Sanchez-Ramirez S."/>
            <person name="Szollosi G.J."/>
            <person name="Szarkandi J.G."/>
            <person name="Papp V."/>
            <person name="Albert L."/>
            <person name="Andreopoulos W."/>
            <person name="Angelini C."/>
            <person name="Antonin V."/>
            <person name="Barry K.W."/>
            <person name="Bougher N.L."/>
            <person name="Buchanan P."/>
            <person name="Buyck B."/>
            <person name="Bense V."/>
            <person name="Catcheside P."/>
            <person name="Chovatia M."/>
            <person name="Cooper J."/>
            <person name="Damon W."/>
            <person name="Desjardin D."/>
            <person name="Finy P."/>
            <person name="Geml J."/>
            <person name="Haridas S."/>
            <person name="Hughes K."/>
            <person name="Justo A."/>
            <person name="Karasinski D."/>
            <person name="Kautmanova I."/>
            <person name="Kiss B."/>
            <person name="Kocsube S."/>
            <person name="Kotiranta H."/>
            <person name="LaButti K.M."/>
            <person name="Lechner B.E."/>
            <person name="Liimatainen K."/>
            <person name="Lipzen A."/>
            <person name="Lukacs Z."/>
            <person name="Mihaltcheva S."/>
            <person name="Morgado L.N."/>
            <person name="Niskanen T."/>
            <person name="Noordeloos M.E."/>
            <person name="Ohm R.A."/>
            <person name="Ortiz-Santana B."/>
            <person name="Ovrebo C."/>
            <person name="Racz N."/>
            <person name="Riley R."/>
            <person name="Savchenko A."/>
            <person name="Shiryaev A."/>
            <person name="Soop K."/>
            <person name="Spirin V."/>
            <person name="Szebenyi C."/>
            <person name="Tomsovsky M."/>
            <person name="Tulloss R.E."/>
            <person name="Uehling J."/>
            <person name="Grigoriev I.V."/>
            <person name="Vagvolgyi C."/>
            <person name="Papp T."/>
            <person name="Martin F.M."/>
            <person name="Miettinen O."/>
            <person name="Hibbett D.S."/>
            <person name="Nagy L.G."/>
        </authorList>
    </citation>
    <scope>NUCLEOTIDE SEQUENCE [LARGE SCALE GENOMIC DNA]</scope>
    <source>
        <strain evidence="3 4">CBS 121175</strain>
    </source>
</reference>
<evidence type="ECO:0000313" key="4">
    <source>
        <dbReference type="Proteomes" id="UP000307440"/>
    </source>
</evidence>
<dbReference type="AlphaFoldDB" id="A0A5C3KSU7"/>
<feature type="transmembrane region" description="Helical" evidence="1">
    <location>
        <begin position="52"/>
        <end position="76"/>
    </location>
</feature>
<dbReference type="Proteomes" id="UP000307440">
    <property type="component" value="Unassembled WGS sequence"/>
</dbReference>
<dbReference type="EMBL" id="ML210215">
    <property type="protein sequence ID" value="TFK23592.1"/>
    <property type="molecule type" value="Genomic_DNA"/>
</dbReference>
<sequence>MASASEQVEWMLRMRFSAAVAYGLLYYDYFITFTREIKWIWIPQGRKRRANWMTWFFFANRYLSIIGHIPTIYQYFVTSNNPLRLPVSRLLTYHEVLIFILQVFAGVFLIIRTYALYHKSKLVLGALLAVGLAILALSVWAIVVGKHHYNAEDALLDTCLMPTAKDQARRFAGVYAGILALDLLIFGLTMFKSVQHIRRDNSFILRVLLRDGVIYFSLISLSTLSVIVSLLILDPYSRGNTIVVSNCLTATLISRLILNLHDPSILKPTGRNTGFTTRDSAYTVDFTTFIDTGRGGENTQDMQLSQFMMSEPDHILRIEESAK</sequence>
<evidence type="ECO:0000313" key="3">
    <source>
        <dbReference type="EMBL" id="TFK23592.1"/>
    </source>
</evidence>
<proteinExistence type="predicted"/>
<dbReference type="Pfam" id="PF20151">
    <property type="entry name" value="DUF6533"/>
    <property type="match status" value="1"/>
</dbReference>
<protein>
    <recommendedName>
        <fullName evidence="2">DUF6533 domain-containing protein</fullName>
    </recommendedName>
</protein>
<evidence type="ECO:0000256" key="1">
    <source>
        <dbReference type="SAM" id="Phobius"/>
    </source>
</evidence>
<feature type="transmembrane region" description="Helical" evidence="1">
    <location>
        <begin position="171"/>
        <end position="191"/>
    </location>
</feature>
<feature type="domain" description="DUF6533" evidence="2">
    <location>
        <begin position="18"/>
        <end position="66"/>
    </location>
</feature>
<keyword evidence="4" id="KW-1185">Reference proteome</keyword>
<feature type="transmembrane region" description="Helical" evidence="1">
    <location>
        <begin position="212"/>
        <end position="233"/>
    </location>
</feature>
<gene>
    <name evidence="3" type="ORF">FA15DRAFT_458899</name>
</gene>
<accession>A0A5C3KSU7</accession>
<dbReference type="InterPro" id="IPR045340">
    <property type="entry name" value="DUF6533"/>
</dbReference>
<name>A0A5C3KSU7_COPMA</name>
<evidence type="ECO:0000259" key="2">
    <source>
        <dbReference type="Pfam" id="PF20151"/>
    </source>
</evidence>
<feature type="transmembrane region" description="Helical" evidence="1">
    <location>
        <begin position="12"/>
        <end position="31"/>
    </location>
</feature>
<keyword evidence="1" id="KW-1133">Transmembrane helix</keyword>
<organism evidence="3 4">
    <name type="scientific">Coprinopsis marcescibilis</name>
    <name type="common">Agaric fungus</name>
    <name type="synonym">Psathyrella marcescibilis</name>
    <dbReference type="NCBI Taxonomy" id="230819"/>
    <lineage>
        <taxon>Eukaryota</taxon>
        <taxon>Fungi</taxon>
        <taxon>Dikarya</taxon>
        <taxon>Basidiomycota</taxon>
        <taxon>Agaricomycotina</taxon>
        <taxon>Agaricomycetes</taxon>
        <taxon>Agaricomycetidae</taxon>
        <taxon>Agaricales</taxon>
        <taxon>Agaricineae</taxon>
        <taxon>Psathyrellaceae</taxon>
        <taxon>Coprinopsis</taxon>
    </lineage>
</organism>
<feature type="transmembrane region" description="Helical" evidence="1">
    <location>
        <begin position="96"/>
        <end position="115"/>
    </location>
</feature>
<feature type="transmembrane region" description="Helical" evidence="1">
    <location>
        <begin position="122"/>
        <end position="143"/>
    </location>
</feature>
<dbReference type="OrthoDB" id="3261349at2759"/>
<keyword evidence="1" id="KW-0472">Membrane</keyword>